<dbReference type="Pfam" id="PF02350">
    <property type="entry name" value="Epimerase_2"/>
    <property type="match status" value="1"/>
</dbReference>
<sequence length="364" mass="38838">MAAKTVLCVVGARPNFMKIGPVIAGLVAEGLRAPLVHTGQHYDEAMSDQLFRDLGLPHPDVNLEVGSGSHAQQTGQIMQRFEPVLDEFKADAVLVVGDVNSTIACALVAAKKGVAVVHVEAGLRSYDRAMPEEVNRVLTDQISDFLFTTERSAQANLLREGIDPARIHFVGNVMIDSLLAHAERARPAAETLGGAGFAEGYALVTLHRPSNVDQPDTLARLVGCLETMAEKVPVVFPLHPRTRARIEAAGLMSRLDRPNVALLPPVGYLEMLGLMRSAKVVATDSGGLQEETTALGVPCLTVRDNTERPITIAEGTNTLVGTDRDAILAAFDDVLASGGKAGRVPELWDGKAGRRIAAILAERL</sequence>
<dbReference type="Proteomes" id="UP000011744">
    <property type="component" value="Unassembled WGS sequence"/>
</dbReference>
<dbReference type="eggNOG" id="COG0381">
    <property type="taxonomic scope" value="Bacteria"/>
</dbReference>
<dbReference type="Gene3D" id="3.40.50.2000">
    <property type="entry name" value="Glycogen Phosphorylase B"/>
    <property type="match status" value="2"/>
</dbReference>
<evidence type="ECO:0000313" key="4">
    <source>
        <dbReference type="Proteomes" id="UP000011744"/>
    </source>
</evidence>
<dbReference type="GO" id="GO:0016853">
    <property type="term" value="F:isomerase activity"/>
    <property type="evidence" value="ECO:0007669"/>
    <property type="project" value="UniProtKB-KW"/>
</dbReference>
<comment type="caution">
    <text evidence="3">The sequence shown here is derived from an EMBL/GenBank/DDBJ whole genome shotgun (WGS) entry which is preliminary data.</text>
</comment>
<dbReference type="RefSeq" id="WP_008619031.1">
    <property type="nucleotide sequence ID" value="NZ_AONQ01000042.1"/>
</dbReference>
<dbReference type="PANTHER" id="PTHR43174:SF1">
    <property type="entry name" value="UDP-N-ACETYLGLUCOSAMINE 2-EPIMERASE"/>
    <property type="match status" value="1"/>
</dbReference>
<dbReference type="AlphaFoldDB" id="M2Y7W0"/>
<evidence type="ECO:0000313" key="3">
    <source>
        <dbReference type="EMBL" id="EME69121.1"/>
    </source>
</evidence>
<feature type="domain" description="UDP-N-acetylglucosamine 2-epimerase" evidence="2">
    <location>
        <begin position="31"/>
        <end position="360"/>
    </location>
</feature>
<name>M2Y7W0_9PROT</name>
<dbReference type="SUPFAM" id="SSF53756">
    <property type="entry name" value="UDP-Glycosyltransferase/glycogen phosphorylase"/>
    <property type="match status" value="1"/>
</dbReference>
<dbReference type="InterPro" id="IPR029767">
    <property type="entry name" value="WecB-like"/>
</dbReference>
<dbReference type="CDD" id="cd03786">
    <property type="entry name" value="GTB_UDP-GlcNAc_2-Epimerase"/>
    <property type="match status" value="1"/>
</dbReference>
<dbReference type="InterPro" id="IPR003331">
    <property type="entry name" value="UDP_GlcNAc_Epimerase_2_dom"/>
</dbReference>
<dbReference type="PATRIC" id="fig|1244869.3.peg.3015"/>
<dbReference type="NCBIfam" id="TIGR00236">
    <property type="entry name" value="wecB"/>
    <property type="match status" value="1"/>
</dbReference>
<dbReference type="EMBL" id="AONQ01000042">
    <property type="protein sequence ID" value="EME69121.1"/>
    <property type="molecule type" value="Genomic_DNA"/>
</dbReference>
<accession>M2Y7W0</accession>
<dbReference type="PANTHER" id="PTHR43174">
    <property type="entry name" value="UDP-N-ACETYLGLUCOSAMINE 2-EPIMERASE"/>
    <property type="match status" value="1"/>
</dbReference>
<dbReference type="OrthoDB" id="9803238at2"/>
<evidence type="ECO:0000259" key="2">
    <source>
        <dbReference type="Pfam" id="PF02350"/>
    </source>
</evidence>
<dbReference type="STRING" id="1244869.H261_14990"/>
<gene>
    <name evidence="3" type="ORF">H261_14990</name>
</gene>
<protein>
    <submittedName>
        <fullName evidence="3">UDP-N-acetylglucosamine 2-epimerase</fullName>
    </submittedName>
</protein>
<evidence type="ECO:0000256" key="1">
    <source>
        <dbReference type="RuleBase" id="RU003513"/>
    </source>
</evidence>
<reference evidence="3 4" key="1">
    <citation type="journal article" date="2014" name="Genome Announc.">
        <title>Draft Genome Sequence of Magnetospirillum sp. Strain SO-1, a Freshwater Magnetotactic Bacterium Isolated from the Ol'khovka River, Russia.</title>
        <authorList>
            <person name="Grouzdev D.S."/>
            <person name="Dziuba M.V."/>
            <person name="Sukhacheva M.S."/>
            <person name="Mardanov A.V."/>
            <person name="Beletskiy A.V."/>
            <person name="Kuznetsov B.B."/>
            <person name="Skryabin K.G."/>
        </authorList>
    </citation>
    <scope>NUCLEOTIDE SEQUENCE [LARGE SCALE GENOMIC DNA]</scope>
    <source>
        <strain evidence="3 4">SO-1</strain>
    </source>
</reference>
<keyword evidence="4" id="KW-1185">Reference proteome</keyword>
<keyword evidence="1" id="KW-0413">Isomerase</keyword>
<proteinExistence type="inferred from homology"/>
<organism evidence="3 4">
    <name type="scientific">Paramagnetospirillum caucaseum</name>
    <dbReference type="NCBI Taxonomy" id="1244869"/>
    <lineage>
        <taxon>Bacteria</taxon>
        <taxon>Pseudomonadati</taxon>
        <taxon>Pseudomonadota</taxon>
        <taxon>Alphaproteobacteria</taxon>
        <taxon>Rhodospirillales</taxon>
        <taxon>Magnetospirillaceae</taxon>
        <taxon>Paramagnetospirillum</taxon>
    </lineage>
</organism>
<comment type="similarity">
    <text evidence="1">Belongs to the UDP-N-acetylglucosamine 2-epimerase family.</text>
</comment>